<sequence>MRAGPQTAMTTSPAPEPQRTTHRRRAHAGAWAVHLFTLSGFLWALLAMLALLDGRIGWMWLWLGIAALIDGVDGFLARKARVKEIAPWFDGTVVDIVVDYLTWTFIPVLFMLMHLPLGPKPVAIGLAVLILVSSMFCYANENWKSTDYYFIGFPAAWNVIAVMLYVLALPASLTIAAVLVFVVLTLVPTHYTHPFRVERFMALNIISVLVWMGATAWMVAIYPARPVWLLAAFWISGGWFAATCILRDIRGRRAEQR</sequence>
<evidence type="ECO:0000256" key="10">
    <source>
        <dbReference type="ARBA" id="ARBA00022692"/>
    </source>
</evidence>
<evidence type="ECO:0000256" key="18">
    <source>
        <dbReference type="SAM" id="MobiDB-lite"/>
    </source>
</evidence>
<dbReference type="GO" id="GO:0008654">
    <property type="term" value="P:phospholipid biosynthetic process"/>
    <property type="evidence" value="ECO:0007669"/>
    <property type="project" value="UniProtKB-KW"/>
</dbReference>
<accession>A0A6G8KYG6</accession>
<keyword evidence="12" id="KW-0443">Lipid metabolism</keyword>
<feature type="transmembrane region" description="Helical" evidence="19">
    <location>
        <begin position="122"/>
        <end position="139"/>
    </location>
</feature>
<keyword evidence="6" id="KW-1003">Cell membrane</keyword>
<gene>
    <name evidence="20" type="ORF">EW640_09835</name>
</gene>
<feature type="transmembrane region" description="Helical" evidence="19">
    <location>
        <begin position="58"/>
        <end position="76"/>
    </location>
</feature>
<keyword evidence="13 19" id="KW-0472">Membrane</keyword>
<organism evidence="20 21">
    <name type="scientific">Brevibacterium luteolum</name>
    <dbReference type="NCBI Taxonomy" id="199591"/>
    <lineage>
        <taxon>Bacteria</taxon>
        <taxon>Bacillati</taxon>
        <taxon>Actinomycetota</taxon>
        <taxon>Actinomycetes</taxon>
        <taxon>Micrococcales</taxon>
        <taxon>Brevibacteriaceae</taxon>
        <taxon>Brevibacterium</taxon>
    </lineage>
</organism>
<dbReference type="GO" id="GO:0050520">
    <property type="term" value="F:phosphatidylcholine synthase activity"/>
    <property type="evidence" value="ECO:0007669"/>
    <property type="project" value="UniProtKB-EC"/>
</dbReference>
<feature type="transmembrane region" description="Helical" evidence="19">
    <location>
        <begin position="88"/>
        <end position="110"/>
    </location>
</feature>
<dbReference type="EMBL" id="CP035810">
    <property type="protein sequence ID" value="QIN29540.1"/>
    <property type="molecule type" value="Genomic_DNA"/>
</dbReference>
<proteinExistence type="predicted"/>
<dbReference type="PIRSF" id="PIRSF000851">
    <property type="entry name" value="PcS"/>
    <property type="match status" value="1"/>
</dbReference>
<feature type="region of interest" description="Disordered" evidence="18">
    <location>
        <begin position="1"/>
        <end position="21"/>
    </location>
</feature>
<evidence type="ECO:0000256" key="11">
    <source>
        <dbReference type="ARBA" id="ARBA00022989"/>
    </source>
</evidence>
<evidence type="ECO:0000256" key="6">
    <source>
        <dbReference type="ARBA" id="ARBA00022475"/>
    </source>
</evidence>
<comment type="subcellular location">
    <subcellularLocation>
        <location evidence="3">Cell inner membrane</location>
        <topology evidence="3">Multi-pass membrane protein</topology>
    </subcellularLocation>
</comment>
<evidence type="ECO:0000256" key="5">
    <source>
        <dbReference type="ARBA" id="ARBA00015623"/>
    </source>
</evidence>
<evidence type="ECO:0000313" key="21">
    <source>
        <dbReference type="Proteomes" id="UP000501518"/>
    </source>
</evidence>
<evidence type="ECO:0000256" key="17">
    <source>
        <dbReference type="ARBA" id="ARBA00033321"/>
    </source>
</evidence>
<evidence type="ECO:0000256" key="15">
    <source>
        <dbReference type="ARBA" id="ARBA00023211"/>
    </source>
</evidence>
<keyword evidence="16" id="KW-1208">Phospholipid metabolism</keyword>
<keyword evidence="8" id="KW-0997">Cell inner membrane</keyword>
<evidence type="ECO:0000256" key="19">
    <source>
        <dbReference type="SAM" id="Phobius"/>
    </source>
</evidence>
<keyword evidence="7" id="KW-0444">Lipid biosynthesis</keyword>
<protein>
    <recommendedName>
        <fullName evidence="5">Phosphatidylcholine synthase</fullName>
        <ecNumber evidence="4">2.7.8.24</ecNumber>
    </recommendedName>
    <alternativeName>
        <fullName evidence="17">CDP-diglyceride-choline O-phosphatidyltransferase</fullName>
    </alternativeName>
</protein>
<dbReference type="EC" id="2.7.8.24" evidence="4"/>
<evidence type="ECO:0000313" key="20">
    <source>
        <dbReference type="EMBL" id="QIN29540.1"/>
    </source>
</evidence>
<dbReference type="InterPro" id="IPR026027">
    <property type="entry name" value="PcS"/>
</dbReference>
<feature type="transmembrane region" description="Helical" evidence="19">
    <location>
        <begin position="203"/>
        <end position="222"/>
    </location>
</feature>
<keyword evidence="11 19" id="KW-1133">Transmembrane helix</keyword>
<feature type="transmembrane region" description="Helical" evidence="19">
    <location>
        <begin position="28"/>
        <end position="52"/>
    </location>
</feature>
<dbReference type="GO" id="GO:0005886">
    <property type="term" value="C:plasma membrane"/>
    <property type="evidence" value="ECO:0007669"/>
    <property type="project" value="UniProtKB-SubCell"/>
</dbReference>
<evidence type="ECO:0000256" key="4">
    <source>
        <dbReference type="ARBA" id="ARBA00013195"/>
    </source>
</evidence>
<feature type="transmembrane region" description="Helical" evidence="19">
    <location>
        <begin position="148"/>
        <end position="167"/>
    </location>
</feature>
<dbReference type="InterPro" id="IPR043130">
    <property type="entry name" value="CDP-OH_PTrfase_TM_dom"/>
</dbReference>
<dbReference type="Proteomes" id="UP000501518">
    <property type="component" value="Chromosome"/>
</dbReference>
<dbReference type="KEGG" id="blut:EW640_09835"/>
<evidence type="ECO:0000256" key="14">
    <source>
        <dbReference type="ARBA" id="ARBA00023209"/>
    </source>
</evidence>
<feature type="transmembrane region" description="Helical" evidence="19">
    <location>
        <begin position="228"/>
        <end position="249"/>
    </location>
</feature>
<evidence type="ECO:0000256" key="16">
    <source>
        <dbReference type="ARBA" id="ARBA00023264"/>
    </source>
</evidence>
<evidence type="ECO:0000256" key="7">
    <source>
        <dbReference type="ARBA" id="ARBA00022516"/>
    </source>
</evidence>
<comment type="catalytic activity">
    <reaction evidence="1">
        <text>a CDP-1,2-diacyl-sn-glycerol + choline = a 1,2-diacyl-sn-glycero-3-phosphocholine + CMP + H(+)</text>
        <dbReference type="Rhea" id="RHEA:14597"/>
        <dbReference type="ChEBI" id="CHEBI:15354"/>
        <dbReference type="ChEBI" id="CHEBI:15378"/>
        <dbReference type="ChEBI" id="CHEBI:57643"/>
        <dbReference type="ChEBI" id="CHEBI:58332"/>
        <dbReference type="ChEBI" id="CHEBI:60377"/>
        <dbReference type="EC" id="2.7.8.24"/>
    </reaction>
</comment>
<name>A0A6G8KYG6_9MICO</name>
<evidence type="ECO:0000256" key="3">
    <source>
        <dbReference type="ARBA" id="ARBA00004429"/>
    </source>
</evidence>
<dbReference type="AlphaFoldDB" id="A0A6G8KYG6"/>
<evidence type="ECO:0000256" key="9">
    <source>
        <dbReference type="ARBA" id="ARBA00022679"/>
    </source>
</evidence>
<evidence type="ECO:0000256" key="2">
    <source>
        <dbReference type="ARBA" id="ARBA00001936"/>
    </source>
</evidence>
<keyword evidence="14" id="KW-0594">Phospholipid biosynthesis</keyword>
<comment type="cofactor">
    <cofactor evidence="2">
        <name>Mn(2+)</name>
        <dbReference type="ChEBI" id="CHEBI:29035"/>
    </cofactor>
</comment>
<evidence type="ECO:0000256" key="8">
    <source>
        <dbReference type="ARBA" id="ARBA00022519"/>
    </source>
</evidence>
<evidence type="ECO:0000256" key="13">
    <source>
        <dbReference type="ARBA" id="ARBA00023136"/>
    </source>
</evidence>
<reference evidence="20 21" key="1">
    <citation type="submission" date="2019-02" db="EMBL/GenBank/DDBJ databases">
        <title>Complete Genome Sequence and Methylome Analysis of Brevibacterium luteolum NEB1784.</title>
        <authorList>
            <person name="Fomenkov A."/>
            <person name="Roberts R.J."/>
        </authorList>
    </citation>
    <scope>NUCLEOTIDE SEQUENCE [LARGE SCALE GENOMIC DNA]</scope>
    <source>
        <strain evidence="20 21">NEB1784</strain>
    </source>
</reference>
<keyword evidence="10 19" id="KW-0812">Transmembrane</keyword>
<feature type="transmembrane region" description="Helical" evidence="19">
    <location>
        <begin position="173"/>
        <end position="191"/>
    </location>
</feature>
<dbReference type="Gene3D" id="1.20.120.1760">
    <property type="match status" value="1"/>
</dbReference>
<keyword evidence="15" id="KW-0464">Manganese</keyword>
<evidence type="ECO:0000256" key="12">
    <source>
        <dbReference type="ARBA" id="ARBA00023098"/>
    </source>
</evidence>
<keyword evidence="9" id="KW-0808">Transferase</keyword>
<evidence type="ECO:0000256" key="1">
    <source>
        <dbReference type="ARBA" id="ARBA00000958"/>
    </source>
</evidence>